<protein>
    <submittedName>
        <fullName evidence="3">Uncharacterized protein</fullName>
    </submittedName>
</protein>
<keyword evidence="2" id="KW-0812">Transmembrane</keyword>
<keyword evidence="4" id="KW-1185">Reference proteome</keyword>
<feature type="transmembrane region" description="Helical" evidence="2">
    <location>
        <begin position="203"/>
        <end position="226"/>
    </location>
</feature>
<comment type="caution">
    <text evidence="3">The sequence shown here is derived from an EMBL/GenBank/DDBJ whole genome shotgun (WGS) entry which is preliminary data.</text>
</comment>
<proteinExistence type="predicted"/>
<dbReference type="RefSeq" id="XP_044560484.1">
    <property type="nucleotide sequence ID" value="XM_044708585.1"/>
</dbReference>
<organism evidence="3 4">
    <name type="scientific">Naegleria fowleri</name>
    <name type="common">Brain eating amoeba</name>
    <dbReference type="NCBI Taxonomy" id="5763"/>
    <lineage>
        <taxon>Eukaryota</taxon>
        <taxon>Discoba</taxon>
        <taxon>Heterolobosea</taxon>
        <taxon>Tetramitia</taxon>
        <taxon>Eutetramitia</taxon>
        <taxon>Vahlkampfiidae</taxon>
        <taxon>Naegleria</taxon>
    </lineage>
</organism>
<dbReference type="VEuPathDB" id="AmoebaDB:FDP41_005098"/>
<evidence type="ECO:0000313" key="3">
    <source>
        <dbReference type="EMBL" id="KAF0975771.1"/>
    </source>
</evidence>
<evidence type="ECO:0000313" key="4">
    <source>
        <dbReference type="Proteomes" id="UP000444721"/>
    </source>
</evidence>
<name>A0A6A5BNA6_NAEFO</name>
<accession>A0A6A5BNA6</accession>
<keyword evidence="2" id="KW-0472">Membrane</keyword>
<evidence type="ECO:0000256" key="1">
    <source>
        <dbReference type="SAM" id="MobiDB-lite"/>
    </source>
</evidence>
<evidence type="ECO:0000256" key="2">
    <source>
        <dbReference type="SAM" id="Phobius"/>
    </source>
</evidence>
<dbReference type="AlphaFoldDB" id="A0A6A5BNA6"/>
<dbReference type="GeneID" id="68112316"/>
<dbReference type="VEuPathDB" id="AmoebaDB:NF0058870"/>
<gene>
    <name evidence="3" type="ORF">FDP41_005098</name>
</gene>
<sequence length="227" mass="26578">MMGIMNRFVEKDYCHVYKADMAESGFYDLYSDFIIGLVDPKYVFLLAFDTVSAAKQLHSLILYSNDRLLREILLSKYEVYDVSTLDFFEQCCIYYLQETGHSLNQKIGIDKKYSRNRKLKQQLELLDDYIRNNYKSILQWIREKREDDGLDISSLLDETVHEEQASTNNYSTPPSSCTTTNETRDISHEKIDLISTMSERLSLFKAVLVTTLLMLLLVLWFVFYLAS</sequence>
<keyword evidence="2" id="KW-1133">Transmembrane helix</keyword>
<feature type="compositionally biased region" description="Polar residues" evidence="1">
    <location>
        <begin position="165"/>
        <end position="181"/>
    </location>
</feature>
<reference evidence="3 4" key="1">
    <citation type="journal article" date="2019" name="Sci. Rep.">
        <title>Nanopore sequencing improves the draft genome of the human pathogenic amoeba Naegleria fowleri.</title>
        <authorList>
            <person name="Liechti N."/>
            <person name="Schurch N."/>
            <person name="Bruggmann R."/>
            <person name="Wittwer M."/>
        </authorList>
    </citation>
    <scope>NUCLEOTIDE SEQUENCE [LARGE SCALE GENOMIC DNA]</scope>
    <source>
        <strain evidence="3 4">ATCC 30894</strain>
    </source>
</reference>
<dbReference type="OrthoDB" id="10505637at2759"/>
<feature type="region of interest" description="Disordered" evidence="1">
    <location>
        <begin position="163"/>
        <end position="182"/>
    </location>
</feature>
<dbReference type="EMBL" id="VFQX01000043">
    <property type="protein sequence ID" value="KAF0975771.1"/>
    <property type="molecule type" value="Genomic_DNA"/>
</dbReference>
<dbReference type="Proteomes" id="UP000444721">
    <property type="component" value="Unassembled WGS sequence"/>
</dbReference>
<dbReference type="VEuPathDB" id="AmoebaDB:NfTy_051610"/>